<dbReference type="AlphaFoldDB" id="A0A0L8FPV2"/>
<keyword evidence="2" id="KW-0472">Membrane</keyword>
<feature type="transmembrane region" description="Helical" evidence="2">
    <location>
        <begin position="42"/>
        <end position="63"/>
    </location>
</feature>
<keyword evidence="2" id="KW-1133">Transmembrane helix</keyword>
<name>A0A0L8FPV2_OCTBM</name>
<organism evidence="3">
    <name type="scientific">Octopus bimaculoides</name>
    <name type="common">California two-spotted octopus</name>
    <dbReference type="NCBI Taxonomy" id="37653"/>
    <lineage>
        <taxon>Eukaryota</taxon>
        <taxon>Metazoa</taxon>
        <taxon>Spiralia</taxon>
        <taxon>Lophotrochozoa</taxon>
        <taxon>Mollusca</taxon>
        <taxon>Cephalopoda</taxon>
        <taxon>Coleoidea</taxon>
        <taxon>Octopodiformes</taxon>
        <taxon>Octopoda</taxon>
        <taxon>Incirrata</taxon>
        <taxon>Octopodidae</taxon>
        <taxon>Octopus</taxon>
    </lineage>
</organism>
<proteinExistence type="predicted"/>
<feature type="region of interest" description="Disordered" evidence="1">
    <location>
        <begin position="1"/>
        <end position="26"/>
    </location>
</feature>
<keyword evidence="2" id="KW-0812">Transmembrane</keyword>
<reference evidence="3" key="1">
    <citation type="submission" date="2015-07" db="EMBL/GenBank/DDBJ databases">
        <title>MeaNS - Measles Nucleotide Surveillance Program.</title>
        <authorList>
            <person name="Tran T."/>
            <person name="Druce J."/>
        </authorList>
    </citation>
    <scope>NUCLEOTIDE SEQUENCE</scope>
    <source>
        <strain evidence="3">UCB-OBI-ISO-001</strain>
        <tissue evidence="3">Gonad</tissue>
    </source>
</reference>
<sequence>NNDDDADDDDDDADDDDDDADDDDDDFKCWLKARSFVGTKRAYIYLYMYTYLFKLQTWALLVFTAQRSFSPLKDFGA</sequence>
<accession>A0A0L8FPV2</accession>
<dbReference type="EMBL" id="KQ428115">
    <property type="protein sequence ID" value="KOF66435.1"/>
    <property type="molecule type" value="Genomic_DNA"/>
</dbReference>
<evidence type="ECO:0000256" key="2">
    <source>
        <dbReference type="SAM" id="Phobius"/>
    </source>
</evidence>
<evidence type="ECO:0000313" key="3">
    <source>
        <dbReference type="EMBL" id="KOF66435.1"/>
    </source>
</evidence>
<protein>
    <submittedName>
        <fullName evidence="3">Uncharacterized protein</fullName>
    </submittedName>
</protein>
<evidence type="ECO:0000256" key="1">
    <source>
        <dbReference type="SAM" id="MobiDB-lite"/>
    </source>
</evidence>
<feature type="non-terminal residue" evidence="3">
    <location>
        <position position="1"/>
    </location>
</feature>
<gene>
    <name evidence="3" type="ORF">OCBIM_22012303mg</name>
</gene>